<organism evidence="2 3">
    <name type="scientific">Amycolatopsis pithecellobii</name>
    <dbReference type="NCBI Taxonomy" id="664692"/>
    <lineage>
        <taxon>Bacteria</taxon>
        <taxon>Bacillati</taxon>
        <taxon>Actinomycetota</taxon>
        <taxon>Actinomycetes</taxon>
        <taxon>Pseudonocardiales</taxon>
        <taxon>Pseudonocardiaceae</taxon>
        <taxon>Amycolatopsis</taxon>
    </lineage>
</organism>
<dbReference type="AlphaFoldDB" id="A0A6N7YRE6"/>
<dbReference type="Proteomes" id="UP000440096">
    <property type="component" value="Unassembled WGS sequence"/>
</dbReference>
<gene>
    <name evidence="2" type="ORF">GKO32_11215</name>
</gene>
<dbReference type="OrthoDB" id="9814961at2"/>
<sequence length="463" mass="51323">MTSAAPTALRPRSDADVAERFARSAAATEGAWLRTEDFGPWLAERGRATFFQVDRIPLAELDGWSFDERTGNLAHRTGRFFSVEGLHIDIDGGAGRDWWQPIINQPEIGILGIVVKEFGGVLHFLMQAKMEPGNPGLLQLSPTVQATRSNYTRMHGGSAVRYLEYFRDPGRGKPLVDVLQSEHGAWFHHKRNRNMVIEVTEEVPPHEDFCWLTLGQLAELLHQDNVVNMDSRTVLACLPAPAQQTSALASDAQLRSWITCERSRHDVRAELVPLAGLPGWVRRDRAITHAEERYFRVAAVAVRAGNREVHGWTQPMFEPAGTGVNAFLRRTIGGVPHVLAQARVEAGLVDVVELAPTVQCTPANYAHLPASQHPRFLDVVLGADPAAIRYEALHSEEGGRFLDAVCRYLVIDCDESQAPLRPPAGYHWVTPAQLSSLVRHGHYLNVQARTLLACLNAMAARPR</sequence>
<name>A0A6N7YRE6_9PSEU</name>
<dbReference type="Gene3D" id="3.90.79.40">
    <property type="entry name" value="EvaA sugar 2,3-dehydratase subunit"/>
    <property type="match status" value="2"/>
</dbReference>
<dbReference type="InterPro" id="IPR005212">
    <property type="entry name" value="EvaA-like"/>
</dbReference>
<dbReference type="Pfam" id="PF03559">
    <property type="entry name" value="Hexose_dehydrat"/>
    <property type="match status" value="2"/>
</dbReference>
<protein>
    <submittedName>
        <fullName evidence="2">NDP-hexose 2,3-dehydratase</fullName>
    </submittedName>
</protein>
<dbReference type="InterPro" id="IPR038153">
    <property type="entry name" value="EvaA-like_sf"/>
</dbReference>
<evidence type="ECO:0000313" key="3">
    <source>
        <dbReference type="Proteomes" id="UP000440096"/>
    </source>
</evidence>
<evidence type="ECO:0000259" key="1">
    <source>
        <dbReference type="Pfam" id="PF03559"/>
    </source>
</evidence>
<accession>A0A6N7YRE6</accession>
<feature type="domain" description="dTDP-4-dehydro-6-deoxy-alpha-D-glucopyranose 2,3-dehydratase" evidence="1">
    <location>
        <begin position="252"/>
        <end position="455"/>
    </location>
</feature>
<evidence type="ECO:0000313" key="2">
    <source>
        <dbReference type="EMBL" id="MTD54542.1"/>
    </source>
</evidence>
<comment type="caution">
    <text evidence="2">The sequence shown here is derived from an EMBL/GenBank/DDBJ whole genome shotgun (WGS) entry which is preliminary data.</text>
</comment>
<keyword evidence="3" id="KW-1185">Reference proteome</keyword>
<dbReference type="EMBL" id="WMBA01000013">
    <property type="protein sequence ID" value="MTD54542.1"/>
    <property type="molecule type" value="Genomic_DNA"/>
</dbReference>
<proteinExistence type="predicted"/>
<feature type="domain" description="dTDP-4-dehydro-6-deoxy-alpha-D-glucopyranose 2,3-dehydratase" evidence="1">
    <location>
        <begin position="36"/>
        <end position="238"/>
    </location>
</feature>
<dbReference type="GO" id="GO:0016829">
    <property type="term" value="F:lyase activity"/>
    <property type="evidence" value="ECO:0007669"/>
    <property type="project" value="InterPro"/>
</dbReference>
<dbReference type="RefSeq" id="WP_154756765.1">
    <property type="nucleotide sequence ID" value="NZ_WMBA01000013.1"/>
</dbReference>
<reference evidence="2 3" key="1">
    <citation type="submission" date="2019-11" db="EMBL/GenBank/DDBJ databases">
        <title>Draft genome of Amycolatopsis RM579.</title>
        <authorList>
            <person name="Duangmal K."/>
            <person name="Mingma R."/>
        </authorList>
    </citation>
    <scope>NUCLEOTIDE SEQUENCE [LARGE SCALE GENOMIC DNA]</scope>
    <source>
        <strain evidence="2 3">RM579</strain>
    </source>
</reference>